<dbReference type="InterPro" id="IPR036378">
    <property type="entry name" value="FAS1_dom_sf"/>
</dbReference>
<dbReference type="InterPro" id="IPR000782">
    <property type="entry name" value="FAS1_domain"/>
</dbReference>
<dbReference type="Proteomes" id="UP000256964">
    <property type="component" value="Unassembled WGS sequence"/>
</dbReference>
<protein>
    <submittedName>
        <fullName evidence="3">FAS1 domain-containing protein</fullName>
    </submittedName>
</protein>
<evidence type="ECO:0000256" key="1">
    <source>
        <dbReference type="SAM" id="SignalP"/>
    </source>
</evidence>
<dbReference type="PANTHER" id="PTHR10900">
    <property type="entry name" value="PERIOSTIN-RELATED"/>
    <property type="match status" value="1"/>
</dbReference>
<dbReference type="GO" id="GO:0005615">
    <property type="term" value="C:extracellular space"/>
    <property type="evidence" value="ECO:0007669"/>
    <property type="project" value="TreeGrafter"/>
</dbReference>
<dbReference type="STRING" id="139420.A0A371CIJ5"/>
<evidence type="ECO:0000259" key="2">
    <source>
        <dbReference type="PROSITE" id="PS50213"/>
    </source>
</evidence>
<dbReference type="PROSITE" id="PS50213">
    <property type="entry name" value="FAS1"/>
    <property type="match status" value="1"/>
</dbReference>
<dbReference type="Gene3D" id="2.30.180.10">
    <property type="entry name" value="FAS1 domain"/>
    <property type="match status" value="2"/>
</dbReference>
<evidence type="ECO:0000313" key="4">
    <source>
        <dbReference type="Proteomes" id="UP000256964"/>
    </source>
</evidence>
<dbReference type="SUPFAM" id="SSF82153">
    <property type="entry name" value="FAS1 domain"/>
    <property type="match status" value="2"/>
</dbReference>
<feature type="chain" id="PRO_5016678946" evidence="1">
    <location>
        <begin position="20"/>
        <end position="337"/>
    </location>
</feature>
<dbReference type="SMART" id="SM00554">
    <property type="entry name" value="FAS1"/>
    <property type="match status" value="2"/>
</dbReference>
<keyword evidence="1" id="KW-0732">Signal</keyword>
<dbReference type="InterPro" id="IPR050904">
    <property type="entry name" value="Adhesion/Biosynth-related"/>
</dbReference>
<dbReference type="Pfam" id="PF02469">
    <property type="entry name" value="Fasciclin"/>
    <property type="match status" value="2"/>
</dbReference>
<dbReference type="OrthoDB" id="286301at2759"/>
<dbReference type="PANTHER" id="PTHR10900:SF77">
    <property type="entry name" value="FI19380P1"/>
    <property type="match status" value="1"/>
</dbReference>
<feature type="domain" description="FAS1" evidence="2">
    <location>
        <begin position="190"/>
        <end position="324"/>
    </location>
</feature>
<dbReference type="EMBL" id="KZ857586">
    <property type="protein sequence ID" value="RDX40108.1"/>
    <property type="molecule type" value="Genomic_DNA"/>
</dbReference>
<dbReference type="GO" id="GO:0000329">
    <property type="term" value="C:fungal-type vacuole membrane"/>
    <property type="evidence" value="ECO:0007669"/>
    <property type="project" value="TreeGrafter"/>
</dbReference>
<evidence type="ECO:0000313" key="3">
    <source>
        <dbReference type="EMBL" id="RDX40108.1"/>
    </source>
</evidence>
<sequence length="337" mass="35381">MRLFAAVSLLLASASAVLGQNATFLEGFLNHLNSTGHTRFGGIAARLNSSAAGPSVLNQLSSGGLYVLFAPNDTACDVPSDADELTDLVAYHIVSGNFSGVTTNYTNTTLGRTLLSDPKLVQLEAPGEHQVVAWATRADGQVHVLNQLNDSIVTNTTTYENVTIYTVDHVLTIPQTFAETVPVNNASLADTRTALSQVQVDYFNATTNQTTTESFFEVLNSGLHGFTLFAPNNSAIEGVAATLATLASNRTALSTLFQNHLINGSTVYSPLLSSANLTSAAGEPLSFVLNATGHYVTSGNVTAQIIQPDVLLPNGVIHVIDRVLVNTDSDVSAASSA</sequence>
<organism evidence="3 4">
    <name type="scientific">Lentinus brumalis</name>
    <dbReference type="NCBI Taxonomy" id="2498619"/>
    <lineage>
        <taxon>Eukaryota</taxon>
        <taxon>Fungi</taxon>
        <taxon>Dikarya</taxon>
        <taxon>Basidiomycota</taxon>
        <taxon>Agaricomycotina</taxon>
        <taxon>Agaricomycetes</taxon>
        <taxon>Polyporales</taxon>
        <taxon>Polyporaceae</taxon>
        <taxon>Lentinus</taxon>
    </lineage>
</organism>
<keyword evidence="4" id="KW-1185">Reference proteome</keyword>
<reference evidence="3 4" key="1">
    <citation type="journal article" date="2018" name="Biotechnol. Biofuels">
        <title>Integrative visual omics of the white-rot fungus Polyporus brumalis exposes the biotechnological potential of its oxidative enzymes for delignifying raw plant biomass.</title>
        <authorList>
            <person name="Miyauchi S."/>
            <person name="Rancon A."/>
            <person name="Drula E."/>
            <person name="Hage H."/>
            <person name="Chaduli D."/>
            <person name="Favel A."/>
            <person name="Grisel S."/>
            <person name="Henrissat B."/>
            <person name="Herpoel-Gimbert I."/>
            <person name="Ruiz-Duenas F.J."/>
            <person name="Chevret D."/>
            <person name="Hainaut M."/>
            <person name="Lin J."/>
            <person name="Wang M."/>
            <person name="Pangilinan J."/>
            <person name="Lipzen A."/>
            <person name="Lesage-Meessen L."/>
            <person name="Navarro D."/>
            <person name="Riley R."/>
            <person name="Grigoriev I.V."/>
            <person name="Zhou S."/>
            <person name="Raouche S."/>
            <person name="Rosso M.N."/>
        </authorList>
    </citation>
    <scope>NUCLEOTIDE SEQUENCE [LARGE SCALE GENOMIC DNA]</scope>
    <source>
        <strain evidence="3 4">BRFM 1820</strain>
    </source>
</reference>
<name>A0A371CIJ5_9APHY</name>
<proteinExistence type="predicted"/>
<gene>
    <name evidence="3" type="ORF">OH76DRAFT_1366679</name>
</gene>
<feature type="signal peptide" evidence="1">
    <location>
        <begin position="1"/>
        <end position="19"/>
    </location>
</feature>
<dbReference type="GO" id="GO:0016236">
    <property type="term" value="P:macroautophagy"/>
    <property type="evidence" value="ECO:0007669"/>
    <property type="project" value="TreeGrafter"/>
</dbReference>
<dbReference type="AlphaFoldDB" id="A0A371CIJ5"/>
<accession>A0A371CIJ5</accession>